<keyword evidence="2" id="KW-1185">Reference proteome</keyword>
<dbReference type="InterPro" id="IPR032675">
    <property type="entry name" value="LRR_dom_sf"/>
</dbReference>
<dbReference type="OrthoDB" id="2801180at2759"/>
<protein>
    <recommendedName>
        <fullName evidence="3">F-box domain-containing protein</fullName>
    </recommendedName>
</protein>
<dbReference type="Proteomes" id="UP000703269">
    <property type="component" value="Unassembled WGS sequence"/>
</dbReference>
<dbReference type="SUPFAM" id="SSF52047">
    <property type="entry name" value="RNI-like"/>
    <property type="match status" value="1"/>
</dbReference>
<comment type="caution">
    <text evidence="1">The sequence shown here is derived from an EMBL/GenBank/DDBJ whole genome shotgun (WGS) entry which is preliminary data.</text>
</comment>
<evidence type="ECO:0000313" key="2">
    <source>
        <dbReference type="Proteomes" id="UP000703269"/>
    </source>
</evidence>
<gene>
    <name evidence="1" type="ORF">PsYK624_043690</name>
</gene>
<accession>A0A9P3LAD6</accession>
<evidence type="ECO:0000313" key="1">
    <source>
        <dbReference type="EMBL" id="GJE88286.1"/>
    </source>
</evidence>
<sequence length="503" mass="55546">MHRCLQVTEILLQILDELAPPDRRSAWSSASGEIEQTSLAALARTCQTFYEPAMDVLWEHLTDIDHLLACLPCDYASVAGEDDNLPRDALRFCANARRVRRFKADGMVCRKLAGMLPLLERAAGSNAGLLFPNIQNLSIVLPIRDHLAVSALTGLLLGPKVHTLYISSWPHRHMHTTLLHQVGHTCTHVRNLRVATLPASGFTLAPFVKLVTFHCEDRLSVDASAHLASLPSLQTLKIVPPQSDVSESLHMHDAFPSLNCLTVMCDQDGGDFPSVVPLLRTLSTQSLQCLRIMSPTARYRLANVTQLNDLIRTISLFINLRELRVEVEGTEWVRHCVLYPLRGLRRLQRLVLHLFNVEPALSDTDLPAFGAAWPALTHFELVHHAGLAYGELRPTGLTLGALPMFAAHFPRVRAVKAHLDARDVAALPAPSSRAAAHIRELDLKNSLIGQDPVPVAAYIAAACPGARLVEGEMDEVRDFARYPWGAWRAVEELVNEGPFGKGH</sequence>
<organism evidence="1 2">
    <name type="scientific">Phanerochaete sordida</name>
    <dbReference type="NCBI Taxonomy" id="48140"/>
    <lineage>
        <taxon>Eukaryota</taxon>
        <taxon>Fungi</taxon>
        <taxon>Dikarya</taxon>
        <taxon>Basidiomycota</taxon>
        <taxon>Agaricomycotina</taxon>
        <taxon>Agaricomycetes</taxon>
        <taxon>Polyporales</taxon>
        <taxon>Phanerochaetaceae</taxon>
        <taxon>Phanerochaete</taxon>
    </lineage>
</organism>
<dbReference type="Gene3D" id="3.80.10.10">
    <property type="entry name" value="Ribonuclease Inhibitor"/>
    <property type="match status" value="1"/>
</dbReference>
<proteinExistence type="predicted"/>
<name>A0A9P3LAD6_9APHY</name>
<dbReference type="EMBL" id="BPQB01000009">
    <property type="protein sequence ID" value="GJE88286.1"/>
    <property type="molecule type" value="Genomic_DNA"/>
</dbReference>
<evidence type="ECO:0008006" key="3">
    <source>
        <dbReference type="Google" id="ProtNLM"/>
    </source>
</evidence>
<reference evidence="1 2" key="1">
    <citation type="submission" date="2021-08" db="EMBL/GenBank/DDBJ databases">
        <title>Draft Genome Sequence of Phanerochaete sordida strain YK-624.</title>
        <authorList>
            <person name="Mori T."/>
            <person name="Dohra H."/>
            <person name="Suzuki T."/>
            <person name="Kawagishi H."/>
            <person name="Hirai H."/>
        </authorList>
    </citation>
    <scope>NUCLEOTIDE SEQUENCE [LARGE SCALE GENOMIC DNA]</scope>
    <source>
        <strain evidence="1 2">YK-624</strain>
    </source>
</reference>
<dbReference type="AlphaFoldDB" id="A0A9P3LAD6"/>